<evidence type="ECO:0000256" key="5">
    <source>
        <dbReference type="SAM" id="MobiDB-lite"/>
    </source>
</evidence>
<evidence type="ECO:0000256" key="6">
    <source>
        <dbReference type="SAM" id="SignalP"/>
    </source>
</evidence>
<feature type="region of interest" description="Disordered" evidence="5">
    <location>
        <begin position="159"/>
        <end position="195"/>
    </location>
</feature>
<keyword evidence="8" id="KW-1185">Reference proteome</keyword>
<dbReference type="InterPro" id="IPR012899">
    <property type="entry name" value="LTXXQ"/>
</dbReference>
<dbReference type="PANTHER" id="PTHR38102">
    <property type="entry name" value="PERIPLASMIC CHAPERONE SPY"/>
    <property type="match status" value="1"/>
</dbReference>
<reference evidence="7 8" key="1">
    <citation type="submission" date="2017-01" db="EMBL/GenBank/DDBJ databases">
        <title>The cable genome- insights into the physiology and evolution of filamentous bacteria capable of sulfide oxidation via long distance electron transfer.</title>
        <authorList>
            <person name="Schreiber L."/>
            <person name="Bjerg J.T."/>
            <person name="Boggild A."/>
            <person name="Van De Vossenberg J."/>
            <person name="Meysman F."/>
            <person name="Nielsen L.P."/>
            <person name="Schramm A."/>
            <person name="Kjeldsen K.U."/>
        </authorList>
    </citation>
    <scope>NUCLEOTIDE SEQUENCE [LARGE SCALE GENOMIC DNA]</scope>
    <source>
        <strain evidence="7">MCF</strain>
    </source>
</reference>
<dbReference type="Pfam" id="PF07813">
    <property type="entry name" value="LTXXQ"/>
    <property type="match status" value="1"/>
</dbReference>
<proteinExistence type="inferred from homology"/>
<keyword evidence="4" id="KW-0574">Periplasm</keyword>
<comment type="caution">
    <text evidence="7">The sequence shown here is derived from an EMBL/GenBank/DDBJ whole genome shotgun (WGS) entry which is preliminary data.</text>
</comment>
<evidence type="ECO:0000313" key="8">
    <source>
        <dbReference type="Proteomes" id="UP000287853"/>
    </source>
</evidence>
<dbReference type="PANTHER" id="PTHR38102:SF1">
    <property type="entry name" value="PERIPLASMIC CHAPERONE SPY"/>
    <property type="match status" value="1"/>
</dbReference>
<dbReference type="InterPro" id="IPR052211">
    <property type="entry name" value="Cpx_auxiliary_protein"/>
</dbReference>
<sequence>MKTRLNKKIATAVLAGLLTVSFLPMTANACRKGGGQGQGSGCAMKGGQNGKQFGGALGVWKNAQAVKDLGLNDEQVHKLKEADFAAREKQLALRAEMNSLQLKMEQAFSTDKVDEAAVRNLSKKIATVKGQMIEQRTETKLIMNKLLTPEQIAKLKTLRQGRKGQGKNGNGMNKPCKMNGQGGGGNGMQKGQGRM</sequence>
<comment type="similarity">
    <text evidence="2">Belongs to the CpxP/Spy family.</text>
</comment>
<dbReference type="Gene3D" id="1.20.120.1490">
    <property type="match status" value="1"/>
</dbReference>
<dbReference type="GO" id="GO:0030288">
    <property type="term" value="C:outer membrane-bounded periplasmic space"/>
    <property type="evidence" value="ECO:0007669"/>
    <property type="project" value="TreeGrafter"/>
</dbReference>
<dbReference type="AlphaFoldDB" id="A0A3S3QBY1"/>
<protein>
    <submittedName>
        <fullName evidence="7">LTXXQ motif family protein</fullName>
    </submittedName>
</protein>
<evidence type="ECO:0000256" key="2">
    <source>
        <dbReference type="ARBA" id="ARBA00008441"/>
    </source>
</evidence>
<feature type="chain" id="PRO_5018643299" evidence="6">
    <location>
        <begin position="30"/>
        <end position="195"/>
    </location>
</feature>
<name>A0A3S3QBY1_9BACT</name>
<feature type="signal peptide" evidence="6">
    <location>
        <begin position="1"/>
        <end position="29"/>
    </location>
</feature>
<evidence type="ECO:0000256" key="4">
    <source>
        <dbReference type="ARBA" id="ARBA00022764"/>
    </source>
</evidence>
<evidence type="ECO:0000256" key="1">
    <source>
        <dbReference type="ARBA" id="ARBA00004418"/>
    </source>
</evidence>
<evidence type="ECO:0000256" key="3">
    <source>
        <dbReference type="ARBA" id="ARBA00022729"/>
    </source>
</evidence>
<organism evidence="7 8">
    <name type="scientific">Candidatus Electrothrix aarhusensis</name>
    <dbReference type="NCBI Taxonomy" id="1859131"/>
    <lineage>
        <taxon>Bacteria</taxon>
        <taxon>Pseudomonadati</taxon>
        <taxon>Thermodesulfobacteriota</taxon>
        <taxon>Desulfobulbia</taxon>
        <taxon>Desulfobulbales</taxon>
        <taxon>Desulfobulbaceae</taxon>
        <taxon>Candidatus Electrothrix</taxon>
    </lineage>
</organism>
<dbReference type="GO" id="GO:0051082">
    <property type="term" value="F:unfolded protein binding"/>
    <property type="evidence" value="ECO:0007669"/>
    <property type="project" value="TreeGrafter"/>
</dbReference>
<feature type="compositionally biased region" description="Gly residues" evidence="5">
    <location>
        <begin position="180"/>
        <end position="195"/>
    </location>
</feature>
<evidence type="ECO:0000313" key="7">
    <source>
        <dbReference type="EMBL" id="RWX43321.1"/>
    </source>
</evidence>
<dbReference type="EMBL" id="MTKO01000123">
    <property type="protein sequence ID" value="RWX43321.1"/>
    <property type="molecule type" value="Genomic_DNA"/>
</dbReference>
<accession>A0A3S3QBY1</accession>
<comment type="subcellular location">
    <subcellularLocation>
        <location evidence="1">Periplasm</location>
    </subcellularLocation>
</comment>
<dbReference type="CDD" id="cd09916">
    <property type="entry name" value="CpxP_like"/>
    <property type="match status" value="1"/>
</dbReference>
<gene>
    <name evidence="7" type="ORF">H206_02869</name>
</gene>
<dbReference type="Proteomes" id="UP000287853">
    <property type="component" value="Unassembled WGS sequence"/>
</dbReference>
<keyword evidence="3 6" id="KW-0732">Signal</keyword>